<evidence type="ECO:0000256" key="1">
    <source>
        <dbReference type="SAM" id="MobiDB-lite"/>
    </source>
</evidence>
<evidence type="ECO:0000313" key="3">
    <source>
        <dbReference type="Proteomes" id="UP001497744"/>
    </source>
</evidence>
<reference evidence="2 3" key="1">
    <citation type="submission" date="2021-06" db="EMBL/GenBank/DDBJ databases">
        <title>Genome sequence of Babesia caballi.</title>
        <authorList>
            <person name="Yamagishi J."/>
            <person name="Kidaka T."/>
            <person name="Ochi A."/>
        </authorList>
    </citation>
    <scope>NUCLEOTIDE SEQUENCE [LARGE SCALE GENOMIC DNA]</scope>
    <source>
        <strain evidence="2">USDA-D6B2</strain>
    </source>
</reference>
<evidence type="ECO:0000313" key="2">
    <source>
        <dbReference type="EMBL" id="GIX65883.1"/>
    </source>
</evidence>
<dbReference type="EMBL" id="BPLF01000005">
    <property type="protein sequence ID" value="GIX65883.1"/>
    <property type="molecule type" value="Genomic_DNA"/>
</dbReference>
<dbReference type="RefSeq" id="XP_067717952.1">
    <property type="nucleotide sequence ID" value="XM_067861851.1"/>
</dbReference>
<comment type="caution">
    <text evidence="2">The sequence shown here is derived from an EMBL/GenBank/DDBJ whole genome shotgun (WGS) entry which is preliminary data.</text>
</comment>
<proteinExistence type="predicted"/>
<dbReference type="GeneID" id="94197364"/>
<organism evidence="2 3">
    <name type="scientific">Babesia caballi</name>
    <dbReference type="NCBI Taxonomy" id="5871"/>
    <lineage>
        <taxon>Eukaryota</taxon>
        <taxon>Sar</taxon>
        <taxon>Alveolata</taxon>
        <taxon>Apicomplexa</taxon>
        <taxon>Aconoidasida</taxon>
        <taxon>Piroplasmida</taxon>
        <taxon>Babesiidae</taxon>
        <taxon>Babesia</taxon>
    </lineage>
</organism>
<accession>A0AAV4M1L8</accession>
<gene>
    <name evidence="2" type="ORF">BcabD6B2_53180</name>
</gene>
<feature type="region of interest" description="Disordered" evidence="1">
    <location>
        <begin position="64"/>
        <end position="84"/>
    </location>
</feature>
<keyword evidence="2" id="KW-0808">Transferase</keyword>
<dbReference type="GO" id="GO:0016301">
    <property type="term" value="F:kinase activity"/>
    <property type="evidence" value="ECO:0007669"/>
    <property type="project" value="UniProtKB-KW"/>
</dbReference>
<protein>
    <submittedName>
        <fullName evidence="2">AarF domain-containing kinase 4, putative</fullName>
    </submittedName>
</protein>
<keyword evidence="2" id="KW-0418">Kinase</keyword>
<sequence>MKPTKLCLTSQISLYRSRNLRKLNGAAATEVSANNVAEVICQTLARAVDVARITVKSVATCADSVAGRSEEEATGRNTTPDEVNASKFDLDNALRAFAKLKDADTCFQSTQRATYATVASNRNGNLH</sequence>
<dbReference type="Proteomes" id="UP001497744">
    <property type="component" value="Unassembled WGS sequence"/>
</dbReference>
<dbReference type="AlphaFoldDB" id="A0AAV4M1L8"/>
<name>A0AAV4M1L8_BABCB</name>
<keyword evidence="3" id="KW-1185">Reference proteome</keyword>